<gene>
    <name evidence="2" type="ORF">UFOVP1191_121</name>
    <name evidence="3" type="ORF">UFOVP1252_58</name>
    <name evidence="1" type="ORF">UFOVP529_63</name>
</gene>
<dbReference type="EMBL" id="LR796510">
    <property type="protein sequence ID" value="CAB4149231.1"/>
    <property type="molecule type" value="Genomic_DNA"/>
</dbReference>
<dbReference type="EMBL" id="LR797211">
    <property type="protein sequence ID" value="CAB4194433.1"/>
    <property type="molecule type" value="Genomic_DNA"/>
</dbReference>
<evidence type="ECO:0000313" key="2">
    <source>
        <dbReference type="EMBL" id="CAB4190779.1"/>
    </source>
</evidence>
<proteinExistence type="predicted"/>
<organism evidence="1">
    <name type="scientific">uncultured Caudovirales phage</name>
    <dbReference type="NCBI Taxonomy" id="2100421"/>
    <lineage>
        <taxon>Viruses</taxon>
        <taxon>Duplodnaviria</taxon>
        <taxon>Heunggongvirae</taxon>
        <taxon>Uroviricota</taxon>
        <taxon>Caudoviricetes</taxon>
        <taxon>Peduoviridae</taxon>
        <taxon>Maltschvirus</taxon>
        <taxon>Maltschvirus maltsch</taxon>
    </lineage>
</organism>
<reference evidence="1" key="1">
    <citation type="submission" date="2020-04" db="EMBL/GenBank/DDBJ databases">
        <authorList>
            <person name="Chiriac C."/>
            <person name="Salcher M."/>
            <person name="Ghai R."/>
            <person name="Kavagutti S V."/>
        </authorList>
    </citation>
    <scope>NUCLEOTIDE SEQUENCE</scope>
</reference>
<evidence type="ECO:0000313" key="3">
    <source>
        <dbReference type="EMBL" id="CAB4194433.1"/>
    </source>
</evidence>
<dbReference type="EMBL" id="LR797158">
    <property type="protein sequence ID" value="CAB4190779.1"/>
    <property type="molecule type" value="Genomic_DNA"/>
</dbReference>
<sequence>MGYYVNGNGALRIKSENLGKSYEALMALQDAPPKAKRGGSSGGDKAPRYWYSWMPEDLRTLADTKAVFAELGFEVREEVPTGDLIISCYDNKSGQEDVFFAAAAPFIEDGEYEWTGEDGTFWMWKFEDGKMFVRQGNRSYGESEEITPDDLHAEQVAMVERIDAMFSKS</sequence>
<evidence type="ECO:0000313" key="1">
    <source>
        <dbReference type="EMBL" id="CAB4149231.1"/>
    </source>
</evidence>
<name>A0A6J5MTB3_9CAUD</name>
<accession>A0A6J5MTB3</accession>
<protein>
    <submittedName>
        <fullName evidence="1">Uncharacterized protein</fullName>
    </submittedName>
</protein>